<dbReference type="PROSITE" id="PS51462">
    <property type="entry name" value="NUDIX"/>
    <property type="match status" value="1"/>
</dbReference>
<evidence type="ECO:0000256" key="5">
    <source>
        <dbReference type="ARBA" id="ARBA00022842"/>
    </source>
</evidence>
<dbReference type="Pfam" id="PF00293">
    <property type="entry name" value="NUDIX"/>
    <property type="match status" value="1"/>
</dbReference>
<protein>
    <recommendedName>
        <fullName evidence="7">Nudix hydrolase domain-containing protein</fullName>
    </recommendedName>
</protein>
<comment type="cofactor">
    <cofactor evidence="2">
        <name>Mg(2+)</name>
        <dbReference type="ChEBI" id="CHEBI:18420"/>
    </cofactor>
</comment>
<organism evidence="8">
    <name type="scientific">marine metagenome</name>
    <dbReference type="NCBI Taxonomy" id="408172"/>
    <lineage>
        <taxon>unclassified sequences</taxon>
        <taxon>metagenomes</taxon>
        <taxon>ecological metagenomes</taxon>
    </lineage>
</organism>
<dbReference type="PANTHER" id="PTHR12992">
    <property type="entry name" value="NUDIX HYDROLASE"/>
    <property type="match status" value="1"/>
</dbReference>
<evidence type="ECO:0000256" key="3">
    <source>
        <dbReference type="ARBA" id="ARBA00022723"/>
    </source>
</evidence>
<dbReference type="AlphaFoldDB" id="A0A381TTZ6"/>
<dbReference type="PANTHER" id="PTHR12992:SF11">
    <property type="entry name" value="MITOCHONDRIAL COENZYME A DIPHOSPHATASE NUDT8"/>
    <property type="match status" value="1"/>
</dbReference>
<comment type="cofactor">
    <cofactor evidence="1">
        <name>Mn(2+)</name>
        <dbReference type="ChEBI" id="CHEBI:29035"/>
    </cofactor>
</comment>
<proteinExistence type="predicted"/>
<evidence type="ECO:0000256" key="1">
    <source>
        <dbReference type="ARBA" id="ARBA00001936"/>
    </source>
</evidence>
<dbReference type="EMBL" id="UINC01005008">
    <property type="protein sequence ID" value="SVA18407.1"/>
    <property type="molecule type" value="Genomic_DNA"/>
</dbReference>
<dbReference type="SUPFAM" id="SSF55811">
    <property type="entry name" value="Nudix"/>
    <property type="match status" value="1"/>
</dbReference>
<dbReference type="GO" id="GO:0046872">
    <property type="term" value="F:metal ion binding"/>
    <property type="evidence" value="ECO:0007669"/>
    <property type="project" value="UniProtKB-KW"/>
</dbReference>
<dbReference type="CDD" id="cd03426">
    <property type="entry name" value="NUDIX_CoAse_Nudt7"/>
    <property type="match status" value="1"/>
</dbReference>
<dbReference type="PROSITE" id="PS00893">
    <property type="entry name" value="NUDIX_BOX"/>
    <property type="match status" value="1"/>
</dbReference>
<dbReference type="GO" id="GO:0010945">
    <property type="term" value="F:coenzyme A diphosphatase activity"/>
    <property type="evidence" value="ECO:0007669"/>
    <property type="project" value="InterPro"/>
</dbReference>
<evidence type="ECO:0000256" key="2">
    <source>
        <dbReference type="ARBA" id="ARBA00001946"/>
    </source>
</evidence>
<dbReference type="InterPro" id="IPR045121">
    <property type="entry name" value="CoAse"/>
</dbReference>
<dbReference type="InterPro" id="IPR000086">
    <property type="entry name" value="NUDIX_hydrolase_dom"/>
</dbReference>
<evidence type="ECO:0000259" key="7">
    <source>
        <dbReference type="PROSITE" id="PS51462"/>
    </source>
</evidence>
<name>A0A381TTZ6_9ZZZZ</name>
<evidence type="ECO:0000313" key="8">
    <source>
        <dbReference type="EMBL" id="SVA18407.1"/>
    </source>
</evidence>
<accession>A0A381TTZ6</accession>
<sequence length="207" mass="23131">MIPELITQLTQRLSQPLPGKKAQDIMMVYPGYPSAVLKAYAQRVPAGVLILLFPRNDGWHFFLTKRTDRVDHHKGQISLPGGVVQDGESLMEAALRETHEEIGVASTLVTVIGSLTSFNIPVSGFEIFPFISWAVTEPMTVIHDAEVDRVFSVSLDSFLDDRNQKQKKETLLGEMRTIPYFDLGSEQVWGATSIILSEFKTVLQDIL</sequence>
<keyword evidence="4" id="KW-0378">Hydrolase</keyword>
<evidence type="ECO:0000256" key="4">
    <source>
        <dbReference type="ARBA" id="ARBA00022801"/>
    </source>
</evidence>
<dbReference type="Gene3D" id="3.90.79.10">
    <property type="entry name" value="Nucleoside Triphosphate Pyrophosphohydrolase"/>
    <property type="match status" value="1"/>
</dbReference>
<keyword evidence="5" id="KW-0460">Magnesium</keyword>
<reference evidence="8" key="1">
    <citation type="submission" date="2018-05" db="EMBL/GenBank/DDBJ databases">
        <authorList>
            <person name="Lanie J.A."/>
            <person name="Ng W.-L."/>
            <person name="Kazmierczak K.M."/>
            <person name="Andrzejewski T.M."/>
            <person name="Davidsen T.M."/>
            <person name="Wayne K.J."/>
            <person name="Tettelin H."/>
            <person name="Glass J.I."/>
            <person name="Rusch D."/>
            <person name="Podicherti R."/>
            <person name="Tsui H.-C.T."/>
            <person name="Winkler M.E."/>
        </authorList>
    </citation>
    <scope>NUCLEOTIDE SEQUENCE</scope>
</reference>
<dbReference type="InterPro" id="IPR015797">
    <property type="entry name" value="NUDIX_hydrolase-like_dom_sf"/>
</dbReference>
<feature type="domain" description="Nudix hydrolase" evidence="7">
    <location>
        <begin position="43"/>
        <end position="176"/>
    </location>
</feature>
<gene>
    <name evidence="8" type="ORF">METZ01_LOCUS71261</name>
</gene>
<keyword evidence="3" id="KW-0479">Metal-binding</keyword>
<dbReference type="InterPro" id="IPR020084">
    <property type="entry name" value="NUDIX_hydrolase_CS"/>
</dbReference>
<keyword evidence="6" id="KW-0464">Manganese</keyword>
<evidence type="ECO:0000256" key="6">
    <source>
        <dbReference type="ARBA" id="ARBA00023211"/>
    </source>
</evidence>